<dbReference type="Gene3D" id="1.20.1250.20">
    <property type="entry name" value="MFS general substrate transporter like domains"/>
    <property type="match status" value="1"/>
</dbReference>
<evidence type="ECO:0000256" key="4">
    <source>
        <dbReference type="ARBA" id="ARBA00022692"/>
    </source>
</evidence>
<feature type="transmembrane region" description="Helical" evidence="7">
    <location>
        <begin position="168"/>
        <end position="187"/>
    </location>
</feature>
<dbReference type="STRING" id="1123029.SAMN02745172_01847"/>
<feature type="transmembrane region" description="Helical" evidence="7">
    <location>
        <begin position="12"/>
        <end position="34"/>
    </location>
</feature>
<feature type="transmembrane region" description="Helical" evidence="7">
    <location>
        <begin position="225"/>
        <end position="246"/>
    </location>
</feature>
<feature type="transmembrane region" description="Helical" evidence="7">
    <location>
        <begin position="333"/>
        <end position="355"/>
    </location>
</feature>
<feature type="transmembrane region" description="Helical" evidence="7">
    <location>
        <begin position="429"/>
        <end position="448"/>
    </location>
</feature>
<feature type="transmembrane region" description="Helical" evidence="7">
    <location>
        <begin position="300"/>
        <end position="321"/>
    </location>
</feature>
<keyword evidence="2" id="KW-0813">Transport</keyword>
<dbReference type="EMBL" id="FRXO01000003">
    <property type="protein sequence ID" value="SHO64745.1"/>
    <property type="molecule type" value="Genomic_DNA"/>
</dbReference>
<evidence type="ECO:0000256" key="1">
    <source>
        <dbReference type="ARBA" id="ARBA00004651"/>
    </source>
</evidence>
<keyword evidence="4 7" id="KW-0812">Transmembrane</keyword>
<feature type="transmembrane region" description="Helical" evidence="7">
    <location>
        <begin position="54"/>
        <end position="73"/>
    </location>
</feature>
<evidence type="ECO:0000256" key="5">
    <source>
        <dbReference type="ARBA" id="ARBA00022989"/>
    </source>
</evidence>
<keyword evidence="10" id="KW-1185">Reference proteome</keyword>
<dbReference type="AlphaFoldDB" id="A0A1M7ZIL0"/>
<evidence type="ECO:0000313" key="10">
    <source>
        <dbReference type="Proteomes" id="UP000186406"/>
    </source>
</evidence>
<feature type="domain" description="Major facilitator superfamily (MFS) profile" evidence="8">
    <location>
        <begin position="14"/>
        <end position="462"/>
    </location>
</feature>
<name>A0A1M7ZIL0_9HYPH</name>
<dbReference type="InterPro" id="IPR020846">
    <property type="entry name" value="MFS_dom"/>
</dbReference>
<feature type="transmembrane region" description="Helical" evidence="7">
    <location>
        <begin position="199"/>
        <end position="219"/>
    </location>
</feature>
<dbReference type="Proteomes" id="UP000186406">
    <property type="component" value="Unassembled WGS sequence"/>
</dbReference>
<protein>
    <submittedName>
        <fullName evidence="9">Drug resistance transporter, EmrB/QacA subfamily</fullName>
    </submittedName>
</protein>
<dbReference type="InterPro" id="IPR036259">
    <property type="entry name" value="MFS_trans_sf"/>
</dbReference>
<dbReference type="Gene3D" id="1.20.1720.10">
    <property type="entry name" value="Multidrug resistance protein D"/>
    <property type="match status" value="1"/>
</dbReference>
<dbReference type="GO" id="GO:0005886">
    <property type="term" value="C:plasma membrane"/>
    <property type="evidence" value="ECO:0007669"/>
    <property type="project" value="UniProtKB-SubCell"/>
</dbReference>
<gene>
    <name evidence="9" type="ORF">SAMN02745172_01847</name>
</gene>
<keyword evidence="3" id="KW-1003">Cell membrane</keyword>
<evidence type="ECO:0000256" key="7">
    <source>
        <dbReference type="SAM" id="Phobius"/>
    </source>
</evidence>
<feature type="transmembrane region" description="Helical" evidence="7">
    <location>
        <begin position="396"/>
        <end position="417"/>
    </location>
</feature>
<keyword evidence="6 7" id="KW-0472">Membrane</keyword>
<evidence type="ECO:0000256" key="6">
    <source>
        <dbReference type="ARBA" id="ARBA00023136"/>
    </source>
</evidence>
<accession>A0A1M7ZIL0</accession>
<feature type="transmembrane region" description="Helical" evidence="7">
    <location>
        <begin position="105"/>
        <end position="126"/>
    </location>
</feature>
<evidence type="ECO:0000313" key="9">
    <source>
        <dbReference type="EMBL" id="SHO64745.1"/>
    </source>
</evidence>
<reference evidence="9 10" key="1">
    <citation type="submission" date="2016-12" db="EMBL/GenBank/DDBJ databases">
        <authorList>
            <person name="Song W.-J."/>
            <person name="Kurnit D.M."/>
        </authorList>
    </citation>
    <scope>NUCLEOTIDE SEQUENCE [LARGE SCALE GENOMIC DNA]</scope>
    <source>
        <strain evidence="9 10">DSM 19599</strain>
    </source>
</reference>
<evidence type="ECO:0000259" key="8">
    <source>
        <dbReference type="PROSITE" id="PS50850"/>
    </source>
</evidence>
<sequence>MEKQAGGAKSGLVVALLVAGTFFMENLDATVIAPAVPQMAKSFAVAPVDLNTGISAYMLTLGVFIPVSGWVADRFGARKVFALAIAVFTIASLFCGLARTLPEFVAMRILQGIGGAMMVPVGRLVVLRVTPKEKLIGAIAALTWPALVAPVLGPPLGGLIADTVDWRWIFYLNLPLGILAFGLAWALVPDTRGEGAQPFDWPGFVLGGGSLFCLLYAADAMGQPVIAWEKVAISAVLGAGLMIAAVRHLTRTKEPMIELSSLRVQTFAVTIWGGSLFRMGVSAVPFLLPLMFQIGYGYDAFEAGLMLMAVFAGNLLIKPLTTPVLRRFGFRPVLIVNGLINAAAIGACAFLSPAVPLPVTWAVLFVSGMSRSMQFTAFNTIAFADIPRPAMSAANTLFSTSFQLAMGLGVALGAVAWRLGEALTGPAAAGSGGLPFHIAFVVVALVSLSSIADSLKLPADAGQAVAKAAK</sequence>
<proteinExistence type="predicted"/>
<comment type="subcellular location">
    <subcellularLocation>
        <location evidence="1">Cell membrane</location>
        <topology evidence="1">Multi-pass membrane protein</topology>
    </subcellularLocation>
</comment>
<dbReference type="GO" id="GO:0022857">
    <property type="term" value="F:transmembrane transporter activity"/>
    <property type="evidence" value="ECO:0007669"/>
    <property type="project" value="InterPro"/>
</dbReference>
<dbReference type="PROSITE" id="PS50850">
    <property type="entry name" value="MFS"/>
    <property type="match status" value="1"/>
</dbReference>
<dbReference type="OrthoDB" id="9812221at2"/>
<dbReference type="PANTHER" id="PTHR42718:SF46">
    <property type="entry name" value="BLR6921 PROTEIN"/>
    <property type="match status" value="1"/>
</dbReference>
<feature type="transmembrane region" description="Helical" evidence="7">
    <location>
        <begin position="135"/>
        <end position="156"/>
    </location>
</feature>
<dbReference type="InterPro" id="IPR011701">
    <property type="entry name" value="MFS"/>
</dbReference>
<dbReference type="PANTHER" id="PTHR42718">
    <property type="entry name" value="MAJOR FACILITATOR SUPERFAMILY MULTIDRUG TRANSPORTER MFSC"/>
    <property type="match status" value="1"/>
</dbReference>
<dbReference type="SUPFAM" id="SSF103473">
    <property type="entry name" value="MFS general substrate transporter"/>
    <property type="match status" value="1"/>
</dbReference>
<feature type="transmembrane region" description="Helical" evidence="7">
    <location>
        <begin position="80"/>
        <end position="99"/>
    </location>
</feature>
<keyword evidence="5 7" id="KW-1133">Transmembrane helix</keyword>
<feature type="transmembrane region" description="Helical" evidence="7">
    <location>
        <begin position="267"/>
        <end position="288"/>
    </location>
</feature>
<evidence type="ECO:0000256" key="3">
    <source>
        <dbReference type="ARBA" id="ARBA00022475"/>
    </source>
</evidence>
<dbReference type="Pfam" id="PF07690">
    <property type="entry name" value="MFS_1"/>
    <property type="match status" value="1"/>
</dbReference>
<organism evidence="9 10">
    <name type="scientific">Pseudoxanthobacter soli DSM 19599</name>
    <dbReference type="NCBI Taxonomy" id="1123029"/>
    <lineage>
        <taxon>Bacteria</taxon>
        <taxon>Pseudomonadati</taxon>
        <taxon>Pseudomonadota</taxon>
        <taxon>Alphaproteobacteria</taxon>
        <taxon>Hyphomicrobiales</taxon>
        <taxon>Segnochrobactraceae</taxon>
        <taxon>Pseudoxanthobacter</taxon>
    </lineage>
</organism>
<evidence type="ECO:0000256" key="2">
    <source>
        <dbReference type="ARBA" id="ARBA00022448"/>
    </source>
</evidence>
<feature type="transmembrane region" description="Helical" evidence="7">
    <location>
        <begin position="361"/>
        <end position="384"/>
    </location>
</feature>